<feature type="non-terminal residue" evidence="1">
    <location>
        <position position="607"/>
    </location>
</feature>
<accession>A0ACA9QR25</accession>
<evidence type="ECO:0000313" key="1">
    <source>
        <dbReference type="EMBL" id="CAG8761337.1"/>
    </source>
</evidence>
<sequence>MLSNSNKTLKKGNLSDISDRPSSSTATRKSSKSSTSTNDTTANESYSGLSPETQNIINSLKSTEKKKTNVSRTMIEEILREARLKAAARTIENNPSSASTKKLDTSRLANTKSSVGNTLENKYGFNTLSTSNHDEKKSQLDQNQDSFSKDEVTENSKAQSTNRTYSRLFPTRLANLIGINTGESTTIDSSKTETKLESTATTDDVIIQTGNSTNHVTGIDTSRNISQINDDNKFSQTTDENNVSKSASSNEPERSKQGSNISVDTNLGRVPRKEQRYVVRSTSSPRFTKKRGIVIRRSSAKIVPKHGSETSEDYQRAPKTPVKTVEISSELDELGSQFQETLTEFSKRYQDSTVALAEKSYLLKRNQELWHTVAAKEEEIEYLKNELWQAGTKIQDYESDLKEIIEQQQEPLTLTQEDLIRIEREIDDQEVLISGYQRENDKLVGEIKNLTERLRVTEEERENHYNKINELYKEIEQLKGSLHEQETKELVPDGTLRQIEDMKKEIERLKEKEISYEYKELALKEMDGLKKELSALRDIESEYMIKVHDLEHQLASANEKIEEITQSKTESLEKFTEEMNLMKYKYESQIENVKKELISKEGKETRF</sequence>
<reference evidence="1" key="1">
    <citation type="submission" date="2021-06" db="EMBL/GenBank/DDBJ databases">
        <authorList>
            <person name="Kallberg Y."/>
            <person name="Tangrot J."/>
            <person name="Rosling A."/>
        </authorList>
    </citation>
    <scope>NUCLEOTIDE SEQUENCE</scope>
    <source>
        <strain evidence="1">MA461A</strain>
    </source>
</reference>
<protein>
    <submittedName>
        <fullName evidence="1">6354_t:CDS:1</fullName>
    </submittedName>
</protein>
<dbReference type="Proteomes" id="UP000789920">
    <property type="component" value="Unassembled WGS sequence"/>
</dbReference>
<dbReference type="EMBL" id="CAJVQC010036434">
    <property type="protein sequence ID" value="CAG8761337.1"/>
    <property type="molecule type" value="Genomic_DNA"/>
</dbReference>
<gene>
    <name evidence="1" type="ORF">RPERSI_LOCUS15263</name>
</gene>
<comment type="caution">
    <text evidence="1">The sequence shown here is derived from an EMBL/GenBank/DDBJ whole genome shotgun (WGS) entry which is preliminary data.</text>
</comment>
<organism evidence="1 2">
    <name type="scientific">Racocetra persica</name>
    <dbReference type="NCBI Taxonomy" id="160502"/>
    <lineage>
        <taxon>Eukaryota</taxon>
        <taxon>Fungi</taxon>
        <taxon>Fungi incertae sedis</taxon>
        <taxon>Mucoromycota</taxon>
        <taxon>Glomeromycotina</taxon>
        <taxon>Glomeromycetes</taxon>
        <taxon>Diversisporales</taxon>
        <taxon>Gigasporaceae</taxon>
        <taxon>Racocetra</taxon>
    </lineage>
</organism>
<evidence type="ECO:0000313" key="2">
    <source>
        <dbReference type="Proteomes" id="UP000789920"/>
    </source>
</evidence>
<name>A0ACA9QR25_9GLOM</name>
<proteinExistence type="predicted"/>
<keyword evidence="2" id="KW-1185">Reference proteome</keyword>